<comment type="caution">
    <text evidence="1">The sequence shown here is derived from an EMBL/GenBank/DDBJ whole genome shotgun (WGS) entry which is preliminary data.</text>
</comment>
<dbReference type="Pfam" id="PF13692">
    <property type="entry name" value="Glyco_trans_1_4"/>
    <property type="match status" value="1"/>
</dbReference>
<dbReference type="SUPFAM" id="SSF53756">
    <property type="entry name" value="UDP-Glycosyltransferase/glycogen phosphorylase"/>
    <property type="match status" value="1"/>
</dbReference>
<evidence type="ECO:0008006" key="3">
    <source>
        <dbReference type="Google" id="ProtNLM"/>
    </source>
</evidence>
<dbReference type="OrthoDB" id="9807209at2"/>
<name>K6ZKU6_9ALTE</name>
<evidence type="ECO:0000313" key="2">
    <source>
        <dbReference type="Proteomes" id="UP000006251"/>
    </source>
</evidence>
<gene>
    <name evidence="1" type="ORF">GPAL_2659</name>
</gene>
<reference evidence="2" key="1">
    <citation type="journal article" date="2014" name="Environ. Microbiol.">
        <title>Comparative genomics of the marine bacterial genus Glaciecola reveals the high degree of genomic diversity and genomic characteristic for cold adaptation.</title>
        <authorList>
            <person name="Qin Q.L."/>
            <person name="Xie B.B."/>
            <person name="Yu Y."/>
            <person name="Shu Y.L."/>
            <person name="Rong J.C."/>
            <person name="Zhang Y.J."/>
            <person name="Zhao D.L."/>
            <person name="Chen X.L."/>
            <person name="Zhang X.Y."/>
            <person name="Chen B."/>
            <person name="Zhou B.C."/>
            <person name="Zhang Y.Z."/>
        </authorList>
    </citation>
    <scope>NUCLEOTIDE SEQUENCE [LARGE SCALE GENOMIC DNA]</scope>
    <source>
        <strain evidence="2">ACAM 615</strain>
    </source>
</reference>
<evidence type="ECO:0000313" key="1">
    <source>
        <dbReference type="EMBL" id="GAC29513.1"/>
    </source>
</evidence>
<dbReference type="STRING" id="1121922.GCA_000428905_02128"/>
<dbReference type="Proteomes" id="UP000006251">
    <property type="component" value="Unassembled WGS sequence"/>
</dbReference>
<dbReference type="Gene3D" id="3.40.50.2000">
    <property type="entry name" value="Glycogen Phosphorylase B"/>
    <property type="match status" value="1"/>
</dbReference>
<accession>K6ZKU6</accession>
<keyword evidence="2" id="KW-1185">Reference proteome</keyword>
<dbReference type="RefSeq" id="WP_006012562.1">
    <property type="nucleotide sequence ID" value="NZ_AUAV01000011.1"/>
</dbReference>
<sequence>MSEQSNNRVLFVGLVWPEPTSTAAGQNILSYINLFISNGYEVTFACAADKSEHSAALTAIGVKEQSITLNDSSFDTFVCRYAPNITVFDRFISEEQFGWRVSSSAPQCMKILDCEDLHFLRDARQQAYKDTNKSTVNADMPKQVNNYLYSDICKRELASILRCDLSILLSDYECQLLTRVFLIPNTLLHYCPFLLPELTVNSTKSYAQRIDFISIGSFRHAPNWDAVLTLKQKIWPPIQRALPNARCHIYGSYLTPKAKLLENKQQGFLVHGYVQDAKEVIGDARVLLAPLNFGAGIKGKLVDAMQCSTPSVTTDIGAEGLLPKTDEINDKCNSDAKNMITMPCNDASDVTYLTNQPSDKFDLWPGAINNIQSSTNDFIQSSIALYTNENKWTLASNRSQPLYSSIFNYTQQSKQLMHCIDVIMSNLTKHRQQHFLGQVIQHHTINSAKYMSQWIEVKTRLKQNQCAD</sequence>
<proteinExistence type="predicted"/>
<protein>
    <recommendedName>
        <fullName evidence="3">Glycosyltransferase</fullName>
    </recommendedName>
</protein>
<organism evidence="1 2">
    <name type="scientific">Brumicola pallidula DSM 14239 = ACAM 615</name>
    <dbReference type="NCBI Taxonomy" id="1121922"/>
    <lineage>
        <taxon>Bacteria</taxon>
        <taxon>Pseudomonadati</taxon>
        <taxon>Pseudomonadota</taxon>
        <taxon>Gammaproteobacteria</taxon>
        <taxon>Alteromonadales</taxon>
        <taxon>Alteromonadaceae</taxon>
        <taxon>Brumicola</taxon>
    </lineage>
</organism>
<dbReference type="AlphaFoldDB" id="K6ZKU6"/>
<dbReference type="EMBL" id="BAEQ01000045">
    <property type="protein sequence ID" value="GAC29513.1"/>
    <property type="molecule type" value="Genomic_DNA"/>
</dbReference>